<dbReference type="PANTHER" id="PTHR43793:SF1">
    <property type="entry name" value="FAD SYNTHASE"/>
    <property type="match status" value="1"/>
</dbReference>
<feature type="domain" description="Cytidyltransferase-like" evidence="4">
    <location>
        <begin position="36"/>
        <end position="125"/>
    </location>
</feature>
<gene>
    <name evidence="5" type="ORF">GCM10023173_11730</name>
</gene>
<dbReference type="NCBIfam" id="TIGR00125">
    <property type="entry name" value="cyt_tran_rel"/>
    <property type="match status" value="1"/>
</dbReference>
<evidence type="ECO:0000313" key="5">
    <source>
        <dbReference type="EMBL" id="GAA4514770.1"/>
    </source>
</evidence>
<evidence type="ECO:0000256" key="3">
    <source>
        <dbReference type="SAM" id="MobiDB-lite"/>
    </source>
</evidence>
<feature type="compositionally biased region" description="Basic and acidic residues" evidence="3">
    <location>
        <begin position="1"/>
        <end position="26"/>
    </location>
</feature>
<dbReference type="SUPFAM" id="SSF52374">
    <property type="entry name" value="Nucleotidylyl transferase"/>
    <property type="match status" value="1"/>
</dbReference>
<keyword evidence="1" id="KW-0808">Transferase</keyword>
<evidence type="ECO:0000256" key="1">
    <source>
        <dbReference type="ARBA" id="ARBA00022679"/>
    </source>
</evidence>
<keyword evidence="2" id="KW-0548">Nucleotidyltransferase</keyword>
<protein>
    <recommendedName>
        <fullName evidence="4">Cytidyltransferase-like domain-containing protein</fullName>
    </recommendedName>
</protein>
<dbReference type="Proteomes" id="UP001500394">
    <property type="component" value="Unassembled WGS sequence"/>
</dbReference>
<name>A0ABP8R0I0_9SPHI</name>
<organism evidence="5 6">
    <name type="scientific">Sphingobacterium thermophilum</name>
    <dbReference type="NCBI Taxonomy" id="768534"/>
    <lineage>
        <taxon>Bacteria</taxon>
        <taxon>Pseudomonadati</taxon>
        <taxon>Bacteroidota</taxon>
        <taxon>Sphingobacteriia</taxon>
        <taxon>Sphingobacteriales</taxon>
        <taxon>Sphingobacteriaceae</taxon>
        <taxon>Sphingobacterium</taxon>
    </lineage>
</organism>
<dbReference type="InterPro" id="IPR014729">
    <property type="entry name" value="Rossmann-like_a/b/a_fold"/>
</dbReference>
<dbReference type="PANTHER" id="PTHR43793">
    <property type="entry name" value="FAD SYNTHASE"/>
    <property type="match status" value="1"/>
</dbReference>
<accession>A0ABP8R0I0</accession>
<dbReference type="Pfam" id="PF01467">
    <property type="entry name" value="CTP_transf_like"/>
    <property type="match status" value="1"/>
</dbReference>
<sequence>MEESENMKETKNEELKQEEPKPRKDYNPGPRVGITFSTFDLLHAGHIMMLEEAKRQCDYLICGLQIDPTLDRPEKNAPTQTVVERYIQLRGCKYVDEIVPYSTEQDLEDILRSFKIDVRIVGEEYKDRDFTGRKYCEEKGIELYFNSRDHRFSSSGLRKIVAQKEAEKMKK</sequence>
<feature type="region of interest" description="Disordered" evidence="3">
    <location>
        <begin position="1"/>
        <end position="29"/>
    </location>
</feature>
<evidence type="ECO:0000313" key="6">
    <source>
        <dbReference type="Proteomes" id="UP001500394"/>
    </source>
</evidence>
<dbReference type="InterPro" id="IPR004821">
    <property type="entry name" value="Cyt_trans-like"/>
</dbReference>
<comment type="caution">
    <text evidence="5">The sequence shown here is derived from an EMBL/GenBank/DDBJ whole genome shotgun (WGS) entry which is preliminary data.</text>
</comment>
<dbReference type="EMBL" id="BAABGR010000015">
    <property type="protein sequence ID" value="GAA4514770.1"/>
    <property type="molecule type" value="Genomic_DNA"/>
</dbReference>
<dbReference type="InterPro" id="IPR050385">
    <property type="entry name" value="Archaeal_FAD_synthase"/>
</dbReference>
<dbReference type="RefSeq" id="WP_231561209.1">
    <property type="nucleotide sequence ID" value="NZ_BAABGR010000015.1"/>
</dbReference>
<evidence type="ECO:0000259" key="4">
    <source>
        <dbReference type="Pfam" id="PF01467"/>
    </source>
</evidence>
<keyword evidence="6" id="KW-1185">Reference proteome</keyword>
<evidence type="ECO:0000256" key="2">
    <source>
        <dbReference type="ARBA" id="ARBA00022695"/>
    </source>
</evidence>
<dbReference type="Gene3D" id="3.40.50.620">
    <property type="entry name" value="HUPs"/>
    <property type="match status" value="1"/>
</dbReference>
<proteinExistence type="predicted"/>
<reference evidence="6" key="1">
    <citation type="journal article" date="2019" name="Int. J. Syst. Evol. Microbiol.">
        <title>The Global Catalogue of Microorganisms (GCM) 10K type strain sequencing project: providing services to taxonomists for standard genome sequencing and annotation.</title>
        <authorList>
            <consortium name="The Broad Institute Genomics Platform"/>
            <consortium name="The Broad Institute Genome Sequencing Center for Infectious Disease"/>
            <person name="Wu L."/>
            <person name="Ma J."/>
        </authorList>
    </citation>
    <scope>NUCLEOTIDE SEQUENCE [LARGE SCALE GENOMIC DNA]</scope>
    <source>
        <strain evidence="6">JCM 17858</strain>
    </source>
</reference>